<proteinExistence type="predicted"/>
<protein>
    <recommendedName>
        <fullName evidence="3">DEK C-terminal domain-containing protein</fullName>
    </recommendedName>
</protein>
<dbReference type="EMBL" id="JAFCIX010000565">
    <property type="protein sequence ID" value="KAH6587350.1"/>
    <property type="molecule type" value="Genomic_DNA"/>
</dbReference>
<evidence type="ECO:0008006" key="3">
    <source>
        <dbReference type="Google" id="ProtNLM"/>
    </source>
</evidence>
<comment type="caution">
    <text evidence="1">The sequence shown here is derived from an EMBL/GenBank/DDBJ whole genome shotgun (WGS) entry which is preliminary data.</text>
</comment>
<keyword evidence="2" id="KW-1185">Reference proteome</keyword>
<accession>A0ABQ8EYR6</accession>
<dbReference type="Proteomes" id="UP001648503">
    <property type="component" value="Unassembled WGS sequence"/>
</dbReference>
<organism evidence="1 2">
    <name type="scientific">Batrachochytrium salamandrivorans</name>
    <dbReference type="NCBI Taxonomy" id="1357716"/>
    <lineage>
        <taxon>Eukaryota</taxon>
        <taxon>Fungi</taxon>
        <taxon>Fungi incertae sedis</taxon>
        <taxon>Chytridiomycota</taxon>
        <taxon>Chytridiomycota incertae sedis</taxon>
        <taxon>Chytridiomycetes</taxon>
        <taxon>Rhizophydiales</taxon>
        <taxon>Rhizophydiales incertae sedis</taxon>
        <taxon>Batrachochytrium</taxon>
    </lineage>
</organism>
<evidence type="ECO:0000313" key="2">
    <source>
        <dbReference type="Proteomes" id="UP001648503"/>
    </source>
</evidence>
<name>A0ABQ8EYR6_9FUNG</name>
<evidence type="ECO:0000313" key="1">
    <source>
        <dbReference type="EMBL" id="KAH6587350.1"/>
    </source>
</evidence>
<reference evidence="1 2" key="1">
    <citation type="submission" date="2021-02" db="EMBL/GenBank/DDBJ databases">
        <title>Variation within the Batrachochytrium salamandrivorans European outbreak.</title>
        <authorList>
            <person name="Kelly M."/>
            <person name="Pasmans F."/>
            <person name="Shea T.P."/>
            <person name="Munoz J.F."/>
            <person name="Carranza S."/>
            <person name="Cuomo C.A."/>
            <person name="Martel A."/>
        </authorList>
    </citation>
    <scope>NUCLEOTIDE SEQUENCE [LARGE SCALE GENOMIC DNA]</scope>
    <source>
        <strain evidence="1 2">AMFP18/2</strain>
    </source>
</reference>
<sequence>MHQSQSTITQSAKQFQGISVQNMHQSLDATTQSAQQSDQDKVLTEVERLTKALKIRNKIFSQIDSYINTEKQRDAKVKDMIKKITMKLRETGLSRLERRKLQKRVMILGWCQMN</sequence>
<gene>
    <name evidence="1" type="ORF">BASA50_001279</name>
</gene>